<protein>
    <submittedName>
        <fullName evidence="1">Uncharacterized protein</fullName>
    </submittedName>
</protein>
<name>M9RAW5_9RHOB</name>
<dbReference type="Proteomes" id="UP000005307">
    <property type="component" value="Chromosome"/>
</dbReference>
<organism evidence="1 2">
    <name type="scientific">Octadecabacter antarcticus 307</name>
    <dbReference type="NCBI Taxonomy" id="391626"/>
    <lineage>
        <taxon>Bacteria</taxon>
        <taxon>Pseudomonadati</taxon>
        <taxon>Pseudomonadota</taxon>
        <taxon>Alphaproteobacteria</taxon>
        <taxon>Rhodobacterales</taxon>
        <taxon>Roseobacteraceae</taxon>
        <taxon>Octadecabacter</taxon>
    </lineage>
</organism>
<evidence type="ECO:0000313" key="2">
    <source>
        <dbReference type="Proteomes" id="UP000005307"/>
    </source>
</evidence>
<dbReference type="AlphaFoldDB" id="M9RAW5"/>
<keyword evidence="2" id="KW-1185">Reference proteome</keyword>
<gene>
    <name evidence="1" type="ORF">OAN307_c39270</name>
</gene>
<dbReference type="EMBL" id="CP003740">
    <property type="protein sequence ID" value="AGI69357.1"/>
    <property type="molecule type" value="Genomic_DNA"/>
</dbReference>
<proteinExistence type="predicted"/>
<dbReference type="HOGENOM" id="CLU_2992261_0_0_5"/>
<evidence type="ECO:0000313" key="1">
    <source>
        <dbReference type="EMBL" id="AGI69357.1"/>
    </source>
</evidence>
<sequence length="57" mass="6404">MIGKQMLWIGWTVVGVVVFQTTPISRLVYNPQAVEINNDHLVVYRSFPTARLGGCLN</sequence>
<dbReference type="STRING" id="391626.OAN307_c39270"/>
<dbReference type="KEGG" id="oat:OAN307_c39270"/>
<dbReference type="RefSeq" id="WP_015501297.1">
    <property type="nucleotide sequence ID" value="NC_020911.1"/>
</dbReference>
<reference evidence="1 2" key="1">
    <citation type="journal article" date="2013" name="PLoS ONE">
        <title>Poles Apart: Arctic and Antarctic Octadecabacter strains Share High Genome Plasticity and a New Type of Xanthorhodopsin.</title>
        <authorList>
            <person name="Vollmers J."/>
            <person name="Voget S."/>
            <person name="Dietrich S."/>
            <person name="Gollnow K."/>
            <person name="Smits M."/>
            <person name="Meyer K."/>
            <person name="Brinkhoff T."/>
            <person name="Simon M."/>
            <person name="Daniel R."/>
        </authorList>
    </citation>
    <scope>NUCLEOTIDE SEQUENCE [LARGE SCALE GENOMIC DNA]</scope>
    <source>
        <strain evidence="1 2">307</strain>
    </source>
</reference>
<accession>M9RAW5</accession>